<evidence type="ECO:0000313" key="2">
    <source>
        <dbReference type="Proteomes" id="UP000799755"/>
    </source>
</evidence>
<sequence length="282" mass="31659">MAGVTFFDGMNAERVDTSTTQYCENCMQAMLLEAQREARCCGWYLIFQKLCEGLLVKKILANSAFAIWHGKCPNNPEANFYRQVWVVNLSMKKVLGYGSDINTVHIAFMNEVIENVIMSEIVGVEVARQQANAKGFCWPDEISAGLVSSNPLPPKIKMSKIGEVDDEQNQELTILTSSAAAPLRTARIQQAQVLPEYPQTLPRGYTYCVSTDKRDIQEVLQEALAFQYCRKNKAKKKGTTCLYLGGQALRWKYQCTGAKYCQYLENSLRTRSHSSSISTNSS</sequence>
<dbReference type="EMBL" id="MU003551">
    <property type="protein sequence ID" value="KAF2463373.1"/>
    <property type="molecule type" value="Genomic_DNA"/>
</dbReference>
<keyword evidence="2" id="KW-1185">Reference proteome</keyword>
<evidence type="ECO:0000313" key="1">
    <source>
        <dbReference type="EMBL" id="KAF2463373.1"/>
    </source>
</evidence>
<reference evidence="1" key="1">
    <citation type="journal article" date="2020" name="Stud. Mycol.">
        <title>101 Dothideomycetes genomes: a test case for predicting lifestyles and emergence of pathogens.</title>
        <authorList>
            <person name="Haridas S."/>
            <person name="Albert R."/>
            <person name="Binder M."/>
            <person name="Bloem J."/>
            <person name="Labutti K."/>
            <person name="Salamov A."/>
            <person name="Andreopoulos B."/>
            <person name="Baker S."/>
            <person name="Barry K."/>
            <person name="Bills G."/>
            <person name="Bluhm B."/>
            <person name="Cannon C."/>
            <person name="Castanera R."/>
            <person name="Culley D."/>
            <person name="Daum C."/>
            <person name="Ezra D."/>
            <person name="Gonzalez J."/>
            <person name="Henrissat B."/>
            <person name="Kuo A."/>
            <person name="Liang C."/>
            <person name="Lipzen A."/>
            <person name="Lutzoni F."/>
            <person name="Magnuson J."/>
            <person name="Mondo S."/>
            <person name="Nolan M."/>
            <person name="Ohm R."/>
            <person name="Pangilinan J."/>
            <person name="Park H.-J."/>
            <person name="Ramirez L."/>
            <person name="Alfaro M."/>
            <person name="Sun H."/>
            <person name="Tritt A."/>
            <person name="Yoshinaga Y."/>
            <person name="Zwiers L.-H."/>
            <person name="Turgeon B."/>
            <person name="Goodwin S."/>
            <person name="Spatafora J."/>
            <person name="Crous P."/>
            <person name="Grigoriev I."/>
        </authorList>
    </citation>
    <scope>NUCLEOTIDE SEQUENCE</scope>
    <source>
        <strain evidence="1">ATCC 200398</strain>
    </source>
</reference>
<name>A0ACB6Q9W1_9PLEO</name>
<proteinExistence type="predicted"/>
<comment type="caution">
    <text evidence="1">The sequence shown here is derived from an EMBL/GenBank/DDBJ whole genome shotgun (WGS) entry which is preliminary data.</text>
</comment>
<accession>A0ACB6Q9W1</accession>
<gene>
    <name evidence="1" type="ORF">BDR25DRAFT_362913</name>
</gene>
<dbReference type="Proteomes" id="UP000799755">
    <property type="component" value="Unassembled WGS sequence"/>
</dbReference>
<organism evidence="1 2">
    <name type="scientific">Lindgomyces ingoldianus</name>
    <dbReference type="NCBI Taxonomy" id="673940"/>
    <lineage>
        <taxon>Eukaryota</taxon>
        <taxon>Fungi</taxon>
        <taxon>Dikarya</taxon>
        <taxon>Ascomycota</taxon>
        <taxon>Pezizomycotina</taxon>
        <taxon>Dothideomycetes</taxon>
        <taxon>Pleosporomycetidae</taxon>
        <taxon>Pleosporales</taxon>
        <taxon>Lindgomycetaceae</taxon>
        <taxon>Lindgomyces</taxon>
    </lineage>
</organism>
<protein>
    <submittedName>
        <fullName evidence="1">Uncharacterized protein</fullName>
    </submittedName>
</protein>